<organism evidence="2 3">
    <name type="scientific">Coprobacillus cateniformis</name>
    <dbReference type="NCBI Taxonomy" id="100884"/>
    <lineage>
        <taxon>Bacteria</taxon>
        <taxon>Bacillati</taxon>
        <taxon>Bacillota</taxon>
        <taxon>Erysipelotrichia</taxon>
        <taxon>Erysipelotrichales</taxon>
        <taxon>Coprobacillaceae</taxon>
        <taxon>Coprobacillus</taxon>
    </lineage>
</organism>
<dbReference type="eggNOG" id="COG3039">
    <property type="taxonomic scope" value="Bacteria"/>
</dbReference>
<evidence type="ECO:0000313" key="2">
    <source>
        <dbReference type="EMBL" id="EFW06449.1"/>
    </source>
</evidence>
<comment type="caution">
    <text evidence="2">The sequence shown here is derived from an EMBL/GenBank/DDBJ whole genome shotgun (WGS) entry which is preliminary data.</text>
</comment>
<dbReference type="InterPro" id="IPR008490">
    <property type="entry name" value="Transposase_InsH_N"/>
</dbReference>
<feature type="domain" description="Transposase InsH N-terminal" evidence="1">
    <location>
        <begin position="3"/>
        <end position="76"/>
    </location>
</feature>
<dbReference type="Pfam" id="PF05598">
    <property type="entry name" value="DUF772"/>
    <property type="match status" value="1"/>
</dbReference>
<gene>
    <name evidence="2" type="ORF">HMPREF9488_00336</name>
</gene>
<dbReference type="HOGENOM" id="CLU_021293_11_3_9"/>
<dbReference type="STRING" id="100884.GCA_000269565_01370"/>
<evidence type="ECO:0000313" key="3">
    <source>
        <dbReference type="Proteomes" id="UP000003157"/>
    </source>
</evidence>
<dbReference type="RefSeq" id="WP_008787464.1">
    <property type="nucleotide sequence ID" value="NZ_AKCB01000001.1"/>
</dbReference>
<dbReference type="GeneID" id="78231704"/>
<dbReference type="OrthoDB" id="1653705at2"/>
<dbReference type="Proteomes" id="UP000003157">
    <property type="component" value="Unassembled WGS sequence"/>
</dbReference>
<reference evidence="2 3" key="1">
    <citation type="submission" date="2010-12" db="EMBL/GenBank/DDBJ databases">
        <title>The Genome Sequence of Coprobacillus sp. strain 29_1.</title>
        <authorList>
            <consortium name="The Broad Institute Genome Sequencing Platform"/>
            <person name="Earl A."/>
            <person name="Ward D."/>
            <person name="Feldgarden M."/>
            <person name="Gevers D."/>
            <person name="Daigneault M."/>
            <person name="Sibley C.D."/>
            <person name="White A."/>
            <person name="Strauss J."/>
            <person name="Allen-Vercoe E."/>
            <person name="Young S.K."/>
            <person name="Zeng Q."/>
            <person name="Gargeya S."/>
            <person name="Fitzgerald M."/>
            <person name="Haas B."/>
            <person name="Abouelleil A."/>
            <person name="Alvarado L."/>
            <person name="Arachchi H.M."/>
            <person name="Berlin A."/>
            <person name="Brown A."/>
            <person name="Chapman S.B."/>
            <person name="Chen Z."/>
            <person name="Dunbar C."/>
            <person name="Freedman E."/>
            <person name="Gearin G."/>
            <person name="Gellesch M."/>
            <person name="Goldberg J."/>
            <person name="Griggs A."/>
            <person name="Gujja S."/>
            <person name="Heilman E."/>
            <person name="Heiman D."/>
            <person name="Howarth C."/>
            <person name="Larson L."/>
            <person name="Lui A."/>
            <person name="MacDonald P.J.P."/>
            <person name="Mehta T."/>
            <person name="Montmayeur A."/>
            <person name="Murphy C."/>
            <person name="Neiman D."/>
            <person name="Pearson M."/>
            <person name="Priest M."/>
            <person name="Roberts A."/>
            <person name="Saif S."/>
            <person name="Shea T."/>
            <person name="Shenoy N."/>
            <person name="Sisk P."/>
            <person name="Stolte C."/>
            <person name="Sykes S."/>
            <person name="White J."/>
            <person name="Yandava C."/>
            <person name="Nusbaum C."/>
            <person name="Birren B."/>
        </authorList>
    </citation>
    <scope>NUCLEOTIDE SEQUENCE [LARGE SCALE GENOMIC DNA]</scope>
    <source>
        <strain evidence="2 3">29_1</strain>
    </source>
</reference>
<accession>E7G6E8</accession>
<name>E7G6E8_9FIRM</name>
<keyword evidence="3" id="KW-1185">Reference proteome</keyword>
<dbReference type="EMBL" id="ADKX01000003">
    <property type="protein sequence ID" value="EFW06449.1"/>
    <property type="molecule type" value="Genomic_DNA"/>
</dbReference>
<proteinExistence type="predicted"/>
<protein>
    <recommendedName>
        <fullName evidence="1">Transposase InsH N-terminal domain-containing protein</fullName>
    </recommendedName>
</protein>
<dbReference type="AlphaFoldDB" id="E7G6E8"/>
<evidence type="ECO:0000259" key="1">
    <source>
        <dbReference type="Pfam" id="PF05598"/>
    </source>
</evidence>
<sequence>MGSLDEFVPEDHLVRQLDEFISWDFIYDICDPLYSDIGTSRVDPVVLFKLMFINIIFGYHSMRRTCEEVKVNIAYR</sequence>